<feature type="signal peptide" evidence="1">
    <location>
        <begin position="1"/>
        <end position="16"/>
    </location>
</feature>
<dbReference type="Proteomes" id="UP000324832">
    <property type="component" value="Unassembled WGS sequence"/>
</dbReference>
<keyword evidence="3" id="KW-1185">Reference proteome</keyword>
<sequence>MFSIYFIGFLPALLYAEIYLPYKSDVIPYLIQKPDNELIKKQLEEYTMERKKTHYSTLQYHRLMRPNNMMGEEEKRFWRMQLERLKGQDEYLPYNSQIMPYPTQKADSKLVMKQMDRYTMKRKKSHIPTVKYQEPLYPNMKRKLETVLLPKQIQLPQYIDLSNADLQDIIIKQNKLLRDINSTLEEEDALPTNKPKTDYEKMLESMEKNSKIKYPMEVYTPKISNNFKGFTTFVDETAVRMALKNDPLVKRVLKMARDKREEYINSAKTWKP</sequence>
<reference evidence="2 3" key="1">
    <citation type="submission" date="2017-07" db="EMBL/GenBank/DDBJ databases">
        <authorList>
            <person name="Talla V."/>
            <person name="Backstrom N."/>
        </authorList>
    </citation>
    <scope>NUCLEOTIDE SEQUENCE [LARGE SCALE GENOMIC DNA]</scope>
</reference>
<dbReference type="EMBL" id="FZQP02001015">
    <property type="protein sequence ID" value="VVC91294.1"/>
    <property type="molecule type" value="Genomic_DNA"/>
</dbReference>
<keyword evidence="1" id="KW-0732">Signal</keyword>
<gene>
    <name evidence="2" type="ORF">LSINAPIS_LOCUS3998</name>
</gene>
<accession>A0A5E4Q223</accession>
<evidence type="ECO:0000256" key="1">
    <source>
        <dbReference type="SAM" id="SignalP"/>
    </source>
</evidence>
<proteinExistence type="predicted"/>
<organism evidence="2 3">
    <name type="scientific">Leptidea sinapis</name>
    <dbReference type="NCBI Taxonomy" id="189913"/>
    <lineage>
        <taxon>Eukaryota</taxon>
        <taxon>Metazoa</taxon>
        <taxon>Ecdysozoa</taxon>
        <taxon>Arthropoda</taxon>
        <taxon>Hexapoda</taxon>
        <taxon>Insecta</taxon>
        <taxon>Pterygota</taxon>
        <taxon>Neoptera</taxon>
        <taxon>Endopterygota</taxon>
        <taxon>Lepidoptera</taxon>
        <taxon>Glossata</taxon>
        <taxon>Ditrysia</taxon>
        <taxon>Papilionoidea</taxon>
        <taxon>Pieridae</taxon>
        <taxon>Dismorphiinae</taxon>
        <taxon>Leptidea</taxon>
    </lineage>
</organism>
<evidence type="ECO:0000313" key="3">
    <source>
        <dbReference type="Proteomes" id="UP000324832"/>
    </source>
</evidence>
<dbReference type="AlphaFoldDB" id="A0A5E4Q223"/>
<evidence type="ECO:0000313" key="2">
    <source>
        <dbReference type="EMBL" id="VVC91294.1"/>
    </source>
</evidence>
<feature type="chain" id="PRO_5023088300" evidence="1">
    <location>
        <begin position="17"/>
        <end position="272"/>
    </location>
</feature>
<name>A0A5E4Q223_9NEOP</name>
<protein>
    <submittedName>
        <fullName evidence="2">Uncharacterized protein</fullName>
    </submittedName>
</protein>